<dbReference type="EMBL" id="GBRH01224790">
    <property type="protein sequence ID" value="JAD73105.1"/>
    <property type="molecule type" value="Transcribed_RNA"/>
</dbReference>
<feature type="compositionally biased region" description="Pro residues" evidence="1">
    <location>
        <begin position="119"/>
        <end position="143"/>
    </location>
</feature>
<feature type="region of interest" description="Disordered" evidence="1">
    <location>
        <begin position="57"/>
        <end position="169"/>
    </location>
</feature>
<evidence type="ECO:0000256" key="1">
    <source>
        <dbReference type="SAM" id="MobiDB-lite"/>
    </source>
</evidence>
<evidence type="ECO:0000313" key="2">
    <source>
        <dbReference type="EMBL" id="JAD73105.1"/>
    </source>
</evidence>
<reference evidence="2" key="1">
    <citation type="submission" date="2014-09" db="EMBL/GenBank/DDBJ databases">
        <authorList>
            <person name="Magalhaes I.L.F."/>
            <person name="Oliveira U."/>
            <person name="Santos F.R."/>
            <person name="Vidigal T.H.D.A."/>
            <person name="Brescovit A.D."/>
            <person name="Santos A.J."/>
        </authorList>
    </citation>
    <scope>NUCLEOTIDE SEQUENCE</scope>
    <source>
        <tissue evidence="2">Shoot tissue taken approximately 20 cm above the soil surface</tissue>
    </source>
</reference>
<dbReference type="AlphaFoldDB" id="A0A0A9CIC9"/>
<name>A0A0A9CIC9_ARUDO</name>
<proteinExistence type="predicted"/>
<feature type="compositionally biased region" description="Basic and acidic residues" evidence="1">
    <location>
        <begin position="159"/>
        <end position="169"/>
    </location>
</feature>
<organism evidence="2">
    <name type="scientific">Arundo donax</name>
    <name type="common">Giant reed</name>
    <name type="synonym">Donax arundinaceus</name>
    <dbReference type="NCBI Taxonomy" id="35708"/>
    <lineage>
        <taxon>Eukaryota</taxon>
        <taxon>Viridiplantae</taxon>
        <taxon>Streptophyta</taxon>
        <taxon>Embryophyta</taxon>
        <taxon>Tracheophyta</taxon>
        <taxon>Spermatophyta</taxon>
        <taxon>Magnoliopsida</taxon>
        <taxon>Liliopsida</taxon>
        <taxon>Poales</taxon>
        <taxon>Poaceae</taxon>
        <taxon>PACMAD clade</taxon>
        <taxon>Arundinoideae</taxon>
        <taxon>Arundineae</taxon>
        <taxon>Arundo</taxon>
    </lineage>
</organism>
<sequence>MSTEGRIPGYRRAVVAVEPTAPPPPPADSPPRTPVGISAFCPIHGWTCVVLADDAGPSSAAPAVLSSPTLRSPTYSPVVADLASPTPPSPEQQLWPRPLTCIAGVHHRSSSRSPAGTNPCPPPHVGSSQPPPRPHPNLGPGPPWHISSTAEQPQWGPDPEWRGRRSAPE</sequence>
<accession>A0A0A9CIC9</accession>
<reference evidence="2" key="2">
    <citation type="journal article" date="2015" name="Data Brief">
        <title>Shoot transcriptome of the giant reed, Arundo donax.</title>
        <authorList>
            <person name="Barrero R.A."/>
            <person name="Guerrero F.D."/>
            <person name="Moolhuijzen P."/>
            <person name="Goolsby J.A."/>
            <person name="Tidwell J."/>
            <person name="Bellgard S.E."/>
            <person name="Bellgard M.I."/>
        </authorList>
    </citation>
    <scope>NUCLEOTIDE SEQUENCE</scope>
    <source>
        <tissue evidence="2">Shoot tissue taken approximately 20 cm above the soil surface</tissue>
    </source>
</reference>
<feature type="compositionally biased region" description="Low complexity" evidence="1">
    <location>
        <begin position="57"/>
        <end position="68"/>
    </location>
</feature>
<protein>
    <submittedName>
        <fullName evidence="2">Uncharacterized protein</fullName>
    </submittedName>
</protein>